<sequence>MIQSLGQLQEELTRKSFTKNYYRVAECIRQLSRCAEENGVMLPVNGCMPSVSAETTAKQHWQSAFNSVRFISQANKRTKTRLNVPDYVRVAESFSDVVSCYEAMVAEFKMFALPLQTAETSVLVDVFHAPERLFTPGSDLYQECENGGVIAKLIQHCKSLLQHEQKTLCVRVLQTLCRMASNAKYNFINQLKYLLPDGPMRSMHFTFALSHNDYLVTSNVI</sequence>
<dbReference type="Proteomes" id="UP000267606">
    <property type="component" value="Unassembled WGS sequence"/>
</dbReference>
<evidence type="ECO:0000313" key="2">
    <source>
        <dbReference type="Proteomes" id="UP000267606"/>
    </source>
</evidence>
<dbReference type="GO" id="GO:0006816">
    <property type="term" value="P:calcium ion transport"/>
    <property type="evidence" value="ECO:0007669"/>
    <property type="project" value="InterPro"/>
</dbReference>
<evidence type="ECO:0000313" key="1">
    <source>
        <dbReference type="EMBL" id="VDO45623.1"/>
    </source>
</evidence>
<dbReference type="PANTHER" id="PTHR45816:SF4">
    <property type="entry name" value="RYR_IP3R HOMOLOGY ASSOCIATED DOMAIN-CONTAINING PROTEIN"/>
    <property type="match status" value="1"/>
</dbReference>
<dbReference type="EMBL" id="UZAJ01005709">
    <property type="protein sequence ID" value="VDO45623.1"/>
    <property type="molecule type" value="Genomic_DNA"/>
</dbReference>
<organism evidence="3">
    <name type="scientific">Onchocerca flexuosa</name>
    <dbReference type="NCBI Taxonomy" id="387005"/>
    <lineage>
        <taxon>Eukaryota</taxon>
        <taxon>Metazoa</taxon>
        <taxon>Ecdysozoa</taxon>
        <taxon>Nematoda</taxon>
        <taxon>Chromadorea</taxon>
        <taxon>Rhabditida</taxon>
        <taxon>Spirurina</taxon>
        <taxon>Spiruromorpha</taxon>
        <taxon>Filarioidea</taxon>
        <taxon>Onchocercidae</taxon>
        <taxon>Onchocerca</taxon>
    </lineage>
</organism>
<name>A0A183HF98_9BILA</name>
<proteinExistence type="predicted"/>
<dbReference type="InterPro" id="IPR015925">
    <property type="entry name" value="Ryanodine_IP3_receptor"/>
</dbReference>
<gene>
    <name evidence="1" type="ORF">OFLC_LOCUS6160</name>
</gene>
<keyword evidence="2" id="KW-1185">Reference proteome</keyword>
<accession>A0A183HF98</accession>
<reference evidence="3" key="1">
    <citation type="submission" date="2016-06" db="UniProtKB">
        <authorList>
            <consortium name="WormBaseParasite"/>
        </authorList>
    </citation>
    <scope>IDENTIFICATION</scope>
</reference>
<dbReference type="AlphaFoldDB" id="A0A183HF98"/>
<dbReference type="PANTHER" id="PTHR45816">
    <property type="entry name" value="MIR DOMAIN-CONTAINING PROTEIN"/>
    <property type="match status" value="1"/>
</dbReference>
<dbReference type="STRING" id="387005.A0A183HF98"/>
<dbReference type="WBParaSite" id="OFLC_0000615901-mRNA-1">
    <property type="protein sequence ID" value="OFLC_0000615901-mRNA-1"/>
    <property type="gene ID" value="OFLC_0000615901"/>
</dbReference>
<evidence type="ECO:0000313" key="3">
    <source>
        <dbReference type="WBParaSite" id="OFLC_0000615901-mRNA-1"/>
    </source>
</evidence>
<reference evidence="1 2" key="2">
    <citation type="submission" date="2018-11" db="EMBL/GenBank/DDBJ databases">
        <authorList>
            <consortium name="Pathogen Informatics"/>
        </authorList>
    </citation>
    <scope>NUCLEOTIDE SEQUENCE [LARGE SCALE GENOMIC DNA]</scope>
</reference>
<protein>
    <submittedName>
        <fullName evidence="3">Rho-GAP domain-containing protein</fullName>
    </submittedName>
</protein>